<keyword evidence="1 3" id="KW-0547">Nucleotide-binding</keyword>
<reference evidence="6 7" key="1">
    <citation type="journal article" date="2015" name="Fungal Genet. Biol.">
        <title>Evolution of novel wood decay mechanisms in Agaricales revealed by the genome sequences of Fistulina hepatica and Cylindrobasidium torrendii.</title>
        <authorList>
            <person name="Floudas D."/>
            <person name="Held B.W."/>
            <person name="Riley R."/>
            <person name="Nagy L.G."/>
            <person name="Koehler G."/>
            <person name="Ransdell A.S."/>
            <person name="Younus H."/>
            <person name="Chow J."/>
            <person name="Chiniquy J."/>
            <person name="Lipzen A."/>
            <person name="Tritt A."/>
            <person name="Sun H."/>
            <person name="Haridas S."/>
            <person name="LaButti K."/>
            <person name="Ohm R.A."/>
            <person name="Kues U."/>
            <person name="Blanchette R.A."/>
            <person name="Grigoriev I.V."/>
            <person name="Minto R.E."/>
            <person name="Hibbett D.S."/>
        </authorList>
    </citation>
    <scope>NUCLEOTIDE SEQUENCE [LARGE SCALE GENOMIC DNA]</scope>
    <source>
        <strain evidence="6 7">ATCC 64428</strain>
    </source>
</reference>
<dbReference type="GO" id="GO:0005524">
    <property type="term" value="F:ATP binding"/>
    <property type="evidence" value="ECO:0007669"/>
    <property type="project" value="UniProtKB-UniRule"/>
</dbReference>
<dbReference type="InterPro" id="IPR027484">
    <property type="entry name" value="PInositol-4-P-5-kinase_N"/>
</dbReference>
<feature type="region of interest" description="Disordered" evidence="4">
    <location>
        <begin position="944"/>
        <end position="978"/>
    </location>
</feature>
<dbReference type="PROSITE" id="PS51455">
    <property type="entry name" value="PIPK"/>
    <property type="match status" value="1"/>
</dbReference>
<dbReference type="PANTHER" id="PTHR45748:SF7">
    <property type="entry name" value="1-PHOSPHATIDYLINOSITOL 3-PHOSPHATE 5-KINASE-RELATED"/>
    <property type="match status" value="1"/>
</dbReference>
<evidence type="ECO:0000256" key="3">
    <source>
        <dbReference type="PROSITE-ProRule" id="PRU00781"/>
    </source>
</evidence>
<evidence type="ECO:0000259" key="5">
    <source>
        <dbReference type="PROSITE" id="PS51455"/>
    </source>
</evidence>
<dbReference type="InterPro" id="IPR002498">
    <property type="entry name" value="PInositol-4-P-4/5-kinase_core"/>
</dbReference>
<keyword evidence="7" id="KW-1185">Reference proteome</keyword>
<feature type="compositionally biased region" description="Low complexity" evidence="4">
    <location>
        <begin position="1061"/>
        <end position="1074"/>
    </location>
</feature>
<dbReference type="SMART" id="SM00330">
    <property type="entry name" value="PIPKc"/>
    <property type="match status" value="1"/>
</dbReference>
<dbReference type="CDD" id="cd17300">
    <property type="entry name" value="PIPKc_PIKfyve"/>
    <property type="match status" value="1"/>
</dbReference>
<evidence type="ECO:0000256" key="2">
    <source>
        <dbReference type="ARBA" id="ARBA00022840"/>
    </source>
</evidence>
<dbReference type="Gene3D" id="3.30.810.10">
    <property type="entry name" value="2-Layer Sandwich"/>
    <property type="match status" value="1"/>
</dbReference>
<dbReference type="GO" id="GO:0010008">
    <property type="term" value="C:endosome membrane"/>
    <property type="evidence" value="ECO:0007669"/>
    <property type="project" value="TreeGrafter"/>
</dbReference>
<gene>
    <name evidence="6" type="ORF">FISHEDRAFT_40949</name>
</gene>
<sequence length="1446" mass="159800">MQRPLPSLPRDNTATSETLALSIDARVHRRRLIEHFFSEAHDATLEDSRDVWISSFQDALDELSNCITRDNWLPGIRVRHKLALAQTATSRTQAALNTSESHQKASIEPEDPVVIPTHQEKLGTALRQLRDITEHPAPPTPKSTAKHLLLCLDPVVNRAPVADEDPDFDILPATVGCAFRQGIFYLPGQTDRTSAVLYGLDEWQEPNSVRLVGGTFRLKGVTSSVQLHALTKLLKLAVYIHLSLLLEERFLANSGVPLSYPEPKPVTKAVSFPSSEAPRARTRSSLLPASLLSFLGKRNPFRTPNVLPVRLRRFSFISGDSRIKPKELPDTPFSVAFRAVQQDKAMLSASHGVVFSPPPLLARIADQEAKNPLRKLKAEERCGLSNITGWEGKEARGKGMTGVPGFVRHQGFSVLYATYVPGEQSEFTPCEQSRMVSYRYYRRDVTSASSQADWSLGDTVTSILSNGVLPCEHPGCKANRGEHKVHLVHGGIRIDVSFRETAGVHADSGERQDLFMWQSCAVCGAKTMPCRMSDGAFLMSYAKFLELLVYSSSLCTLTPALCKHTTPPPHPWDSLPLSRLNIMRHFSRTHPAPSAEYPPAAPAPVLTYSLSNVTDIYEVRVPRVQIIHRSNRQAQPIEEDLVTSSDERKVLRHEIKEFWQSISEHIDRLELLLDGNIPNASKALPRLPSDDDAYDDIDTLIPFPTTSVTSISGLPSFHGSPSDGYFPRPNANLMAVSPPADRPADPSVLLMNVRHSFQGLEQSLYVQVSHTHITCLNDARRSFQCTAQGAVKRLLAWQKKHLSLEDAKSLSKIDIKAPQWWDKGCHVPPGINFVLHEDDWGSIISYTLSTADYLQELWNMSAGRSLSASQSPSVPSSGDLSSSFFAAASGYKFLRSLRPQQQDPDDDETMWHEPEAYSSVISRKENPKDQIPLLSLREVLRHKAPDTPGSGIKFSSVGPATARPSAGTSRSAGFVPPSAWAKPDVKVTMLQATPVSGKEGGSLQSTDTEDLDELTESSQLAESFTSNAASIASQPTESPQLTTIAKAPSVGSVESDDTVGPADGAAKLPAAPAPIRHESCPTDSIPQTPTTQRNGFLSNTFASGFTNAMRYMLSGESTARPRSPLYRNHHGLLSTEALVIDDRPHIKYDWTIGTRLKFSCTVYYAKQFDLMRRKCGIDNTNFLKSMSESMDWTADGGKSKSNFWKTADNRFIIKSLVNAWNTADLQVLLDLAPSYFRYIDSTATKPSVIAKLLGFFTVEIRNLETGALQSHVDLLVMENIFYEQKIDKIFDLKGMQGRKVKAKAATQASKTLFDGEWVEGQQKTLTLVQPHSKAVLREAIRTDAEFLAKSNIMDYSLLLGVNTEQKQLVCALVDTIGVYTFAKTLEYKAKQGLATGGKDITVVPPAEYQERFVNAMDKYFVACPDKWWRPPDDKFAGDVDSLPSVL</sequence>
<dbReference type="InterPro" id="IPR044769">
    <property type="entry name" value="PIKfyve_PIPKc"/>
</dbReference>
<dbReference type="PANTHER" id="PTHR45748">
    <property type="entry name" value="1-PHOSPHATIDYLINOSITOL 3-PHOSPHATE 5-KINASE-RELATED"/>
    <property type="match status" value="1"/>
</dbReference>
<keyword evidence="3" id="KW-0808">Transferase</keyword>
<dbReference type="SUPFAM" id="SSF56104">
    <property type="entry name" value="SAICAR synthase-like"/>
    <property type="match status" value="1"/>
</dbReference>
<dbReference type="Proteomes" id="UP000054144">
    <property type="component" value="Unassembled WGS sequence"/>
</dbReference>
<feature type="region of interest" description="Disordered" evidence="4">
    <location>
        <begin position="993"/>
        <end position="1019"/>
    </location>
</feature>
<dbReference type="GO" id="GO:0000285">
    <property type="term" value="F:1-phosphatidylinositol-3-phosphate 5-kinase activity"/>
    <property type="evidence" value="ECO:0007669"/>
    <property type="project" value="InterPro"/>
</dbReference>
<organism evidence="6 7">
    <name type="scientific">Fistulina hepatica ATCC 64428</name>
    <dbReference type="NCBI Taxonomy" id="1128425"/>
    <lineage>
        <taxon>Eukaryota</taxon>
        <taxon>Fungi</taxon>
        <taxon>Dikarya</taxon>
        <taxon>Basidiomycota</taxon>
        <taxon>Agaricomycotina</taxon>
        <taxon>Agaricomycetes</taxon>
        <taxon>Agaricomycetidae</taxon>
        <taxon>Agaricales</taxon>
        <taxon>Fistulinaceae</taxon>
        <taxon>Fistulina</taxon>
    </lineage>
</organism>
<dbReference type="GO" id="GO:0046854">
    <property type="term" value="P:phosphatidylinositol phosphate biosynthetic process"/>
    <property type="evidence" value="ECO:0007669"/>
    <property type="project" value="TreeGrafter"/>
</dbReference>
<feature type="compositionally biased region" description="Polar residues" evidence="4">
    <location>
        <begin position="1081"/>
        <end position="1093"/>
    </location>
</feature>
<dbReference type="Pfam" id="PF01504">
    <property type="entry name" value="PIP5K"/>
    <property type="match status" value="1"/>
</dbReference>
<evidence type="ECO:0000313" key="7">
    <source>
        <dbReference type="Proteomes" id="UP000054144"/>
    </source>
</evidence>
<dbReference type="EMBL" id="KN881721">
    <property type="protein sequence ID" value="KIY49694.1"/>
    <property type="molecule type" value="Genomic_DNA"/>
</dbReference>
<dbReference type="OrthoDB" id="158357at2759"/>
<feature type="domain" description="PIPK" evidence="5">
    <location>
        <begin position="1097"/>
        <end position="1420"/>
    </location>
</feature>
<keyword evidence="2 3" id="KW-0067">ATP-binding</keyword>
<dbReference type="Gene3D" id="3.30.800.10">
    <property type="entry name" value="Phosphatidylinositol Phosphate Kinase II Beta"/>
    <property type="match status" value="1"/>
</dbReference>
<name>A0A0D7AEW3_9AGAR</name>
<evidence type="ECO:0000256" key="1">
    <source>
        <dbReference type="ARBA" id="ARBA00022741"/>
    </source>
</evidence>
<proteinExistence type="predicted"/>
<accession>A0A0D7AEW3</accession>
<feature type="region of interest" description="Disordered" evidence="4">
    <location>
        <begin position="1046"/>
        <end position="1093"/>
    </location>
</feature>
<evidence type="ECO:0000313" key="6">
    <source>
        <dbReference type="EMBL" id="KIY49694.1"/>
    </source>
</evidence>
<evidence type="ECO:0000256" key="4">
    <source>
        <dbReference type="SAM" id="MobiDB-lite"/>
    </source>
</evidence>
<dbReference type="InterPro" id="IPR027483">
    <property type="entry name" value="PInositol-4-P-4/5-kinase_C_sf"/>
</dbReference>
<protein>
    <recommendedName>
        <fullName evidence="5">PIPK domain-containing protein</fullName>
    </recommendedName>
</protein>
<keyword evidence="3" id="KW-0418">Kinase</keyword>